<dbReference type="Pfam" id="PF02449">
    <property type="entry name" value="Glyco_hydro_42"/>
    <property type="match status" value="1"/>
</dbReference>
<dbReference type="InterPro" id="IPR040719">
    <property type="entry name" value="DUF5597"/>
</dbReference>
<dbReference type="FunFam" id="3.20.20.80:FF:000135">
    <property type="entry name" value="Beta-galactosidase, putative, bgl35A"/>
    <property type="match status" value="1"/>
</dbReference>
<gene>
    <name evidence="5" type="ORF">BDY21DRAFT_282117</name>
</gene>
<dbReference type="InterPro" id="IPR017853">
    <property type="entry name" value="GH"/>
</dbReference>
<protein>
    <submittedName>
        <fullName evidence="5">Beta-galactosidase</fullName>
    </submittedName>
</protein>
<feature type="domain" description="DUF5597" evidence="4">
    <location>
        <begin position="395"/>
        <end position="529"/>
    </location>
</feature>
<dbReference type="GO" id="GO:0009341">
    <property type="term" value="C:beta-galactosidase complex"/>
    <property type="evidence" value="ECO:0007669"/>
    <property type="project" value="InterPro"/>
</dbReference>
<dbReference type="GO" id="GO:0004565">
    <property type="term" value="F:beta-galactosidase activity"/>
    <property type="evidence" value="ECO:0007669"/>
    <property type="project" value="InterPro"/>
</dbReference>
<name>A0A6A6P709_9PEZI</name>
<keyword evidence="2" id="KW-0326">Glycosidase</keyword>
<keyword evidence="1" id="KW-0378">Hydrolase</keyword>
<accession>A0A6A6P709</accession>
<evidence type="ECO:0000259" key="3">
    <source>
        <dbReference type="Pfam" id="PF02449"/>
    </source>
</evidence>
<feature type="domain" description="Glycoside hydrolase family 42 N-terminal" evidence="3">
    <location>
        <begin position="44"/>
        <end position="203"/>
    </location>
</feature>
<organism evidence="5 6">
    <name type="scientific">Lineolata rhizophorae</name>
    <dbReference type="NCBI Taxonomy" id="578093"/>
    <lineage>
        <taxon>Eukaryota</taxon>
        <taxon>Fungi</taxon>
        <taxon>Dikarya</taxon>
        <taxon>Ascomycota</taxon>
        <taxon>Pezizomycotina</taxon>
        <taxon>Dothideomycetes</taxon>
        <taxon>Dothideomycetes incertae sedis</taxon>
        <taxon>Lineolatales</taxon>
        <taxon>Lineolataceae</taxon>
        <taxon>Lineolata</taxon>
    </lineage>
</organism>
<dbReference type="OrthoDB" id="1657402at2759"/>
<reference evidence="5" key="1">
    <citation type="journal article" date="2020" name="Stud. Mycol.">
        <title>101 Dothideomycetes genomes: a test case for predicting lifestyles and emergence of pathogens.</title>
        <authorList>
            <person name="Haridas S."/>
            <person name="Albert R."/>
            <person name="Binder M."/>
            <person name="Bloem J."/>
            <person name="Labutti K."/>
            <person name="Salamov A."/>
            <person name="Andreopoulos B."/>
            <person name="Baker S."/>
            <person name="Barry K."/>
            <person name="Bills G."/>
            <person name="Bluhm B."/>
            <person name="Cannon C."/>
            <person name="Castanera R."/>
            <person name="Culley D."/>
            <person name="Daum C."/>
            <person name="Ezra D."/>
            <person name="Gonzalez J."/>
            <person name="Henrissat B."/>
            <person name="Kuo A."/>
            <person name="Liang C."/>
            <person name="Lipzen A."/>
            <person name="Lutzoni F."/>
            <person name="Magnuson J."/>
            <person name="Mondo S."/>
            <person name="Nolan M."/>
            <person name="Ohm R."/>
            <person name="Pangilinan J."/>
            <person name="Park H.-J."/>
            <person name="Ramirez L."/>
            <person name="Alfaro M."/>
            <person name="Sun H."/>
            <person name="Tritt A."/>
            <person name="Yoshinaga Y."/>
            <person name="Zwiers L.-H."/>
            <person name="Turgeon B."/>
            <person name="Goodwin S."/>
            <person name="Spatafora J."/>
            <person name="Crous P."/>
            <person name="Grigoriev I."/>
        </authorList>
    </citation>
    <scope>NUCLEOTIDE SEQUENCE</scope>
    <source>
        <strain evidence="5">ATCC 16933</strain>
    </source>
</reference>
<dbReference type="Gene3D" id="3.20.20.80">
    <property type="entry name" value="Glycosidases"/>
    <property type="match status" value="1"/>
</dbReference>
<dbReference type="Pfam" id="PF18120">
    <property type="entry name" value="DUF5597"/>
    <property type="match status" value="1"/>
</dbReference>
<keyword evidence="6" id="KW-1185">Reference proteome</keyword>
<evidence type="ECO:0000313" key="6">
    <source>
        <dbReference type="Proteomes" id="UP000799766"/>
    </source>
</evidence>
<dbReference type="SUPFAM" id="SSF51445">
    <property type="entry name" value="(Trans)glycosidases"/>
    <property type="match status" value="1"/>
</dbReference>
<dbReference type="Gene3D" id="2.60.220.20">
    <property type="entry name" value="putative beta-Galactosidase from caulobacter crescentus"/>
    <property type="match status" value="1"/>
</dbReference>
<dbReference type="AlphaFoldDB" id="A0A6A6P709"/>
<sequence length="567" mass="63116">MAPSYHVPFLQETPHSKQLVVNGKPYLMLAAELQNSSLTSAEYMNTCWQKLKDTHINTILGCVTWEMIEPEEGRFDFAELDRVILDARRHEMHLVLLWFGSFKNGLSTYAPAWIKTDPKRFPRAKLRKAGGHLETGDVLSIFHPEASKADSKAFGTLMAHLKELDEAHSTILMVQVENETGLLGDSRDGCDAANRKFAELVPAELTTFLSSSWESLHADLKANLATFRVTADKRSSGSWEEVFGKSHHTDELFMAYHYAHYVERVASAGKSAYPLPLYTNVWMNYVGNNSDNNFPTVAGGGGKPGEYPSGGGTPTVLDIWQRFAPSLAFIAPDIYLNEYTSSCANYRHRNQPLFIPEQRRDEYGARRVWAAFGSFAALGTSPFGIDTLEPATNPFTKHYGLLDQVSEIVLDAQRRLGSSVGFYFDEMHANGRDPSPSKTVRFGEWEVTIQRCFVFGKPGTGAGMVVHLGGAKFLLIGWGFHVVAKNLSPSTSFTGILRFEEKMVANKDTGELKTARILNGDETRSGKFAMMPNRDPDYGGFPICVTIPARTMIAELEMYSLDEKDDS</sequence>
<evidence type="ECO:0000313" key="5">
    <source>
        <dbReference type="EMBL" id="KAF2459634.1"/>
    </source>
</evidence>
<dbReference type="InterPro" id="IPR013529">
    <property type="entry name" value="Glyco_hydro_42_N"/>
</dbReference>
<dbReference type="GO" id="GO:0005975">
    <property type="term" value="P:carbohydrate metabolic process"/>
    <property type="evidence" value="ECO:0007669"/>
    <property type="project" value="InterPro"/>
</dbReference>
<dbReference type="EMBL" id="MU001675">
    <property type="protein sequence ID" value="KAF2459634.1"/>
    <property type="molecule type" value="Genomic_DNA"/>
</dbReference>
<evidence type="ECO:0000256" key="1">
    <source>
        <dbReference type="ARBA" id="ARBA00022801"/>
    </source>
</evidence>
<dbReference type="Proteomes" id="UP000799766">
    <property type="component" value="Unassembled WGS sequence"/>
</dbReference>
<proteinExistence type="predicted"/>
<evidence type="ECO:0000256" key="2">
    <source>
        <dbReference type="ARBA" id="ARBA00023295"/>
    </source>
</evidence>
<evidence type="ECO:0000259" key="4">
    <source>
        <dbReference type="Pfam" id="PF18120"/>
    </source>
</evidence>